<dbReference type="EMBL" id="CALTRL010001553">
    <property type="protein sequence ID" value="CAH7672987.1"/>
    <property type="molecule type" value="Genomic_DNA"/>
</dbReference>
<evidence type="ECO:0000313" key="2">
    <source>
        <dbReference type="EMBL" id="CAH7672987.1"/>
    </source>
</evidence>
<dbReference type="AlphaFoldDB" id="A0AAV0ATN2"/>
<protein>
    <recommendedName>
        <fullName evidence="4">Secreted protein</fullName>
    </recommendedName>
</protein>
<proteinExistence type="predicted"/>
<keyword evidence="1" id="KW-0732">Signal</keyword>
<comment type="caution">
    <text evidence="2">The sequence shown here is derived from an EMBL/GenBank/DDBJ whole genome shotgun (WGS) entry which is preliminary data.</text>
</comment>
<evidence type="ECO:0000256" key="1">
    <source>
        <dbReference type="SAM" id="SignalP"/>
    </source>
</evidence>
<name>A0AAV0ATN2_PHAPC</name>
<dbReference type="Proteomes" id="UP001153365">
    <property type="component" value="Unassembled WGS sequence"/>
</dbReference>
<reference evidence="2" key="1">
    <citation type="submission" date="2022-06" db="EMBL/GenBank/DDBJ databases">
        <authorList>
            <consortium name="SYNGENTA / RWTH Aachen University"/>
        </authorList>
    </citation>
    <scope>NUCLEOTIDE SEQUENCE</scope>
</reference>
<accession>A0AAV0ATN2</accession>
<evidence type="ECO:0008006" key="4">
    <source>
        <dbReference type="Google" id="ProtNLM"/>
    </source>
</evidence>
<evidence type="ECO:0000313" key="3">
    <source>
        <dbReference type="Proteomes" id="UP001153365"/>
    </source>
</evidence>
<keyword evidence="3" id="KW-1185">Reference proteome</keyword>
<feature type="chain" id="PRO_5043784834" description="Secreted protein" evidence="1">
    <location>
        <begin position="26"/>
        <end position="113"/>
    </location>
</feature>
<gene>
    <name evidence="2" type="ORF">PPACK8108_LOCUS7846</name>
</gene>
<feature type="signal peptide" evidence="1">
    <location>
        <begin position="1"/>
        <end position="25"/>
    </location>
</feature>
<sequence>MIYRLSNVLLPILLLFLYVSSEVKSCDLFFSLEALISPQKANCRSTLPDGSIGNYRCKASNCITTGNLYKLPAGKHTEVNESHPSPFKKLSIVDKLVEEFMIRIRESDDLYVI</sequence>
<organism evidence="2 3">
    <name type="scientific">Phakopsora pachyrhizi</name>
    <name type="common">Asian soybean rust disease fungus</name>
    <dbReference type="NCBI Taxonomy" id="170000"/>
    <lineage>
        <taxon>Eukaryota</taxon>
        <taxon>Fungi</taxon>
        <taxon>Dikarya</taxon>
        <taxon>Basidiomycota</taxon>
        <taxon>Pucciniomycotina</taxon>
        <taxon>Pucciniomycetes</taxon>
        <taxon>Pucciniales</taxon>
        <taxon>Phakopsoraceae</taxon>
        <taxon>Phakopsora</taxon>
    </lineage>
</organism>